<protein>
    <recommendedName>
        <fullName evidence="5">CD80-like immunoglobulin C2-set domain-containing protein</fullName>
    </recommendedName>
</protein>
<dbReference type="SUPFAM" id="SSF48726">
    <property type="entry name" value="Immunoglobulin"/>
    <property type="match status" value="1"/>
</dbReference>
<dbReference type="InterPro" id="IPR036179">
    <property type="entry name" value="Ig-like_dom_sf"/>
</dbReference>
<keyword evidence="7" id="KW-1185">Reference proteome</keyword>
<proteinExistence type="predicted"/>
<feature type="region of interest" description="Disordered" evidence="2">
    <location>
        <begin position="280"/>
        <end position="328"/>
    </location>
</feature>
<evidence type="ECO:0000313" key="7">
    <source>
        <dbReference type="Proteomes" id="UP001164746"/>
    </source>
</evidence>
<accession>A0ABY7F8U4</accession>
<dbReference type="Proteomes" id="UP001164746">
    <property type="component" value="Chromosome 10"/>
</dbReference>
<feature type="transmembrane region" description="Helical" evidence="3">
    <location>
        <begin position="249"/>
        <end position="271"/>
    </location>
</feature>
<evidence type="ECO:0000256" key="3">
    <source>
        <dbReference type="SAM" id="Phobius"/>
    </source>
</evidence>
<evidence type="ECO:0000313" key="6">
    <source>
        <dbReference type="EMBL" id="WAR17211.1"/>
    </source>
</evidence>
<keyword evidence="3" id="KW-0812">Transmembrane</keyword>
<keyword evidence="4" id="KW-0732">Signal</keyword>
<feature type="domain" description="CD80-like immunoglobulin C2-set" evidence="5">
    <location>
        <begin position="134"/>
        <end position="211"/>
    </location>
</feature>
<reference evidence="6" key="1">
    <citation type="submission" date="2022-11" db="EMBL/GenBank/DDBJ databases">
        <title>Centuries of genome instability and evolution in soft-shell clam transmissible cancer (bioRxiv).</title>
        <authorList>
            <person name="Hart S.F.M."/>
            <person name="Yonemitsu M.A."/>
            <person name="Giersch R.M."/>
            <person name="Beal B.F."/>
            <person name="Arriagada G."/>
            <person name="Davis B.W."/>
            <person name="Ostrander E.A."/>
            <person name="Goff S.P."/>
            <person name="Metzger M.J."/>
        </authorList>
    </citation>
    <scope>NUCLEOTIDE SEQUENCE</scope>
    <source>
        <strain evidence="6">MELC-2E11</strain>
        <tissue evidence="6">Siphon/mantle</tissue>
    </source>
</reference>
<keyword evidence="3" id="KW-1133">Transmembrane helix</keyword>
<feature type="compositionally biased region" description="Acidic residues" evidence="2">
    <location>
        <begin position="318"/>
        <end position="328"/>
    </location>
</feature>
<organism evidence="6 7">
    <name type="scientific">Mya arenaria</name>
    <name type="common">Soft-shell clam</name>
    <dbReference type="NCBI Taxonomy" id="6604"/>
    <lineage>
        <taxon>Eukaryota</taxon>
        <taxon>Metazoa</taxon>
        <taxon>Spiralia</taxon>
        <taxon>Lophotrochozoa</taxon>
        <taxon>Mollusca</taxon>
        <taxon>Bivalvia</taxon>
        <taxon>Autobranchia</taxon>
        <taxon>Heteroconchia</taxon>
        <taxon>Euheterodonta</taxon>
        <taxon>Imparidentia</taxon>
        <taxon>Neoheterodontei</taxon>
        <taxon>Myida</taxon>
        <taxon>Myoidea</taxon>
        <taxon>Myidae</taxon>
        <taxon>Mya</taxon>
    </lineage>
</organism>
<keyword evidence="1" id="KW-1015">Disulfide bond</keyword>
<evidence type="ECO:0000256" key="4">
    <source>
        <dbReference type="SAM" id="SignalP"/>
    </source>
</evidence>
<dbReference type="InterPro" id="IPR013783">
    <property type="entry name" value="Ig-like_fold"/>
</dbReference>
<name>A0ABY7F8U4_MYAAR</name>
<feature type="compositionally biased region" description="Polar residues" evidence="2">
    <location>
        <begin position="287"/>
        <end position="317"/>
    </location>
</feature>
<dbReference type="Pfam" id="PF08205">
    <property type="entry name" value="C2-set_2"/>
    <property type="match status" value="1"/>
</dbReference>
<evidence type="ECO:0000256" key="2">
    <source>
        <dbReference type="SAM" id="MobiDB-lite"/>
    </source>
</evidence>
<gene>
    <name evidence="6" type="ORF">MAR_031805</name>
</gene>
<feature type="signal peptide" evidence="4">
    <location>
        <begin position="1"/>
        <end position="17"/>
    </location>
</feature>
<dbReference type="InterPro" id="IPR013162">
    <property type="entry name" value="CD80_C2-set"/>
</dbReference>
<evidence type="ECO:0000259" key="5">
    <source>
        <dbReference type="Pfam" id="PF08205"/>
    </source>
</evidence>
<keyword evidence="3" id="KW-0472">Membrane</keyword>
<feature type="chain" id="PRO_5045307580" description="CD80-like immunoglobulin C2-set domain-containing protein" evidence="4">
    <location>
        <begin position="18"/>
        <end position="328"/>
    </location>
</feature>
<evidence type="ECO:0000256" key="1">
    <source>
        <dbReference type="ARBA" id="ARBA00023157"/>
    </source>
</evidence>
<dbReference type="EMBL" id="CP111021">
    <property type="protein sequence ID" value="WAR17211.1"/>
    <property type="molecule type" value="Genomic_DNA"/>
</dbReference>
<dbReference type="Gene3D" id="2.60.40.10">
    <property type="entry name" value="Immunoglobulins"/>
    <property type="match status" value="2"/>
</dbReference>
<sequence length="328" mass="37172">MCALLLVLCLCFSSIEGQKLELRKSEAEVNEFEPLTLMCDTDFSFFNEIDWIRNNKSELYTHYWCKQKIESVHYNISCLPHQQYDMTINNVTRFNHGDRWHCRGDNHFQSNDVQVLVKVPITSVELTQPLSKFVTVSEEDKVYFECVTSPGYPASVITWCKVTNGSEVIISADGSSIGELNDKTIVTTSWLALNFRISDDWTFVYCTANNSARILTSRNRAAVHVHKHNKETDNVKMDNSRDDPTLAKAAITLSTITGTTLVFLIVGYFVIKKLRSSKANQRENVHTSESVTQANGPAQKNSSYTTSQVYENTTQSEPCEDNNMAEES</sequence>